<gene>
    <name evidence="2" type="ORF">ACFQDO_14935</name>
</gene>
<keyword evidence="1" id="KW-0732">Signal</keyword>
<name>A0ABW1JHS1_9ACTN</name>
<sequence length="343" mass="34412">MRRSTKTIAVCLSAAAAAALAVGTGPAQAASSDPASAKGVPVARTRAIPDSASPDHLAAKAAASAPASRRAVATVQARVADYVATHGTRYSFGTYSDPVTGAVVVDTDAPSAVIGRLITLTGDRTTAGIAVKVTRQRTTDRLGRGDDTPPFYGGGGLSAPGAVCSTGYTVQSAAGTRWMITAGHCYPNGTVVMTPSGANTVGTVTGRTVAPVDAEFLAGKTYAGRLFTGGVNSAASIPVVGAGSAVVGYSSYCHSGYKTGEQCGHTVTSTTAQLCTATGCKFPVIAYTGGVIALPGDSGAPFYAKTATQAWVRGHVIAGNATTGYVEPYTEITKHWAVKASLG</sequence>
<dbReference type="InterPro" id="IPR043504">
    <property type="entry name" value="Peptidase_S1_PA_chymotrypsin"/>
</dbReference>
<proteinExistence type="predicted"/>
<accession>A0ABW1JHS1</accession>
<comment type="caution">
    <text evidence="2">The sequence shown here is derived from an EMBL/GenBank/DDBJ whole genome shotgun (WGS) entry which is preliminary data.</text>
</comment>
<organism evidence="2 3">
    <name type="scientific">Angustibacter luteus</name>
    <dbReference type="NCBI Taxonomy" id="658456"/>
    <lineage>
        <taxon>Bacteria</taxon>
        <taxon>Bacillati</taxon>
        <taxon>Actinomycetota</taxon>
        <taxon>Actinomycetes</taxon>
        <taxon>Kineosporiales</taxon>
        <taxon>Kineosporiaceae</taxon>
    </lineage>
</organism>
<evidence type="ECO:0008006" key="4">
    <source>
        <dbReference type="Google" id="ProtNLM"/>
    </source>
</evidence>
<dbReference type="InterPro" id="IPR009003">
    <property type="entry name" value="Peptidase_S1_PA"/>
</dbReference>
<protein>
    <recommendedName>
        <fullName evidence="4">Serine protease</fullName>
    </recommendedName>
</protein>
<evidence type="ECO:0000313" key="2">
    <source>
        <dbReference type="EMBL" id="MFC6008431.1"/>
    </source>
</evidence>
<dbReference type="EMBL" id="JBHSRD010000004">
    <property type="protein sequence ID" value="MFC6008431.1"/>
    <property type="molecule type" value="Genomic_DNA"/>
</dbReference>
<evidence type="ECO:0000256" key="1">
    <source>
        <dbReference type="SAM" id="SignalP"/>
    </source>
</evidence>
<keyword evidence="3" id="KW-1185">Reference proteome</keyword>
<dbReference type="Gene3D" id="2.40.10.10">
    <property type="entry name" value="Trypsin-like serine proteases"/>
    <property type="match status" value="2"/>
</dbReference>
<reference evidence="3" key="1">
    <citation type="journal article" date="2019" name="Int. J. Syst. Evol. Microbiol.">
        <title>The Global Catalogue of Microorganisms (GCM) 10K type strain sequencing project: providing services to taxonomists for standard genome sequencing and annotation.</title>
        <authorList>
            <consortium name="The Broad Institute Genomics Platform"/>
            <consortium name="The Broad Institute Genome Sequencing Center for Infectious Disease"/>
            <person name="Wu L."/>
            <person name="Ma J."/>
        </authorList>
    </citation>
    <scope>NUCLEOTIDE SEQUENCE [LARGE SCALE GENOMIC DNA]</scope>
    <source>
        <strain evidence="3">KACC 14249</strain>
    </source>
</reference>
<feature type="signal peptide" evidence="1">
    <location>
        <begin position="1"/>
        <end position="29"/>
    </location>
</feature>
<dbReference type="RefSeq" id="WP_345714872.1">
    <property type="nucleotide sequence ID" value="NZ_BAABFP010000002.1"/>
</dbReference>
<dbReference type="Proteomes" id="UP001596189">
    <property type="component" value="Unassembled WGS sequence"/>
</dbReference>
<evidence type="ECO:0000313" key="3">
    <source>
        <dbReference type="Proteomes" id="UP001596189"/>
    </source>
</evidence>
<dbReference type="InterPro" id="IPR018114">
    <property type="entry name" value="TRYPSIN_HIS"/>
</dbReference>
<dbReference type="PROSITE" id="PS00134">
    <property type="entry name" value="TRYPSIN_HIS"/>
    <property type="match status" value="1"/>
</dbReference>
<feature type="chain" id="PRO_5046085960" description="Serine protease" evidence="1">
    <location>
        <begin position="30"/>
        <end position="343"/>
    </location>
</feature>
<dbReference type="SUPFAM" id="SSF50494">
    <property type="entry name" value="Trypsin-like serine proteases"/>
    <property type="match status" value="1"/>
</dbReference>